<dbReference type="Proteomes" id="UP000226525">
    <property type="component" value="Unassembled WGS sequence"/>
</dbReference>
<keyword evidence="1" id="KW-0732">Signal</keyword>
<accession>A0A2D6YLJ8</accession>
<proteinExistence type="predicted"/>
<dbReference type="EMBL" id="NZEX01000128">
    <property type="protein sequence ID" value="MAH64030.1"/>
    <property type="molecule type" value="Genomic_DNA"/>
</dbReference>
<evidence type="ECO:0000313" key="3">
    <source>
        <dbReference type="Proteomes" id="UP000226525"/>
    </source>
</evidence>
<dbReference type="InterPro" id="IPR011990">
    <property type="entry name" value="TPR-like_helical_dom_sf"/>
</dbReference>
<comment type="caution">
    <text evidence="2">The sequence shown here is derived from an EMBL/GenBank/DDBJ whole genome shotgun (WGS) entry which is preliminary data.</text>
</comment>
<name>A0A2D6YLJ8_9DELT</name>
<protein>
    <recommendedName>
        <fullName evidence="4">Tetratricopeptide repeat protein</fullName>
    </recommendedName>
</protein>
<sequence length="423" mass="47123">MRFTFLLAIPSLFLQISCSSNSAIELIVQRPAQYDVPREVTEIYIHPDMFKSERDQLNLKEILLQGLVNELNHQGRFNAQIVDTLPAEKLVPGQRIGMIQGEIVSGLERKIGQFTELATCKGGIGGGLSAGVSTAIGENALALDSRAYICRTGGLGSSLIDLGPATLLTGRVVDADLPTINQVISTYRYRTISLYTETSFSLTITGGDQEQRILAVQTSVGNFGKQFIDPESHQHCYEAKPIPEIVNLVNRSKIPLIPIPIRKLAVVEQTKPKEVFYVDNRLPNLDLNNLPDEERKQILKKLGSKAIKSFLQSISPTTQRITALIAEGGKEKRAEELLRDGLWDEARKRLEALSKNDRSAEDWYNLGLSYEAGAVNREDYQQARRAYLEALKNENANRDFVVSVGRVELRLAEYRQLASQQAI</sequence>
<evidence type="ECO:0000313" key="2">
    <source>
        <dbReference type="EMBL" id="MAH64030.1"/>
    </source>
</evidence>
<gene>
    <name evidence="2" type="ORF">CMN54_11420</name>
</gene>
<evidence type="ECO:0008006" key="4">
    <source>
        <dbReference type="Google" id="ProtNLM"/>
    </source>
</evidence>
<reference evidence="3" key="1">
    <citation type="submission" date="2017-09" db="EMBL/GenBank/DDBJ databases">
        <title>The Reconstruction of 2,631 Draft Metagenome-Assembled Genomes from the Global Oceans.</title>
        <authorList>
            <person name="Tully B.J."/>
            <person name="Graham E.D."/>
            <person name="Heidelberg J.F."/>
        </authorList>
    </citation>
    <scope>NUCLEOTIDE SEQUENCE [LARGE SCALE GENOMIC DNA]</scope>
</reference>
<dbReference type="SUPFAM" id="SSF48452">
    <property type="entry name" value="TPR-like"/>
    <property type="match status" value="1"/>
</dbReference>
<dbReference type="Gene3D" id="1.25.40.10">
    <property type="entry name" value="Tetratricopeptide repeat domain"/>
    <property type="match status" value="1"/>
</dbReference>
<feature type="chain" id="PRO_5014900113" description="Tetratricopeptide repeat protein" evidence="1">
    <location>
        <begin position="23"/>
        <end position="423"/>
    </location>
</feature>
<feature type="signal peptide" evidence="1">
    <location>
        <begin position="1"/>
        <end position="22"/>
    </location>
</feature>
<dbReference type="AlphaFoldDB" id="A0A2D6YLJ8"/>
<evidence type="ECO:0000256" key="1">
    <source>
        <dbReference type="SAM" id="SignalP"/>
    </source>
</evidence>
<organism evidence="2 3">
    <name type="scientific">SAR324 cluster bacterium</name>
    <dbReference type="NCBI Taxonomy" id="2024889"/>
    <lineage>
        <taxon>Bacteria</taxon>
        <taxon>Deltaproteobacteria</taxon>
        <taxon>SAR324 cluster</taxon>
    </lineage>
</organism>